<gene>
    <name evidence="8" type="ORF">Q4481_12980</name>
</gene>
<dbReference type="Pfam" id="PF01790">
    <property type="entry name" value="LGT"/>
    <property type="match status" value="1"/>
</dbReference>
<evidence type="ECO:0000313" key="9">
    <source>
        <dbReference type="Proteomes" id="UP001174932"/>
    </source>
</evidence>
<feature type="transmembrane region" description="Helical" evidence="7">
    <location>
        <begin position="98"/>
        <end position="120"/>
    </location>
</feature>
<dbReference type="Proteomes" id="UP001174932">
    <property type="component" value="Unassembled WGS sequence"/>
</dbReference>
<feature type="transmembrane region" description="Helical" evidence="7">
    <location>
        <begin position="197"/>
        <end position="223"/>
    </location>
</feature>
<comment type="similarity">
    <text evidence="1">Belongs to the Lgt family.</text>
</comment>
<evidence type="ECO:0000256" key="1">
    <source>
        <dbReference type="ARBA" id="ARBA00007150"/>
    </source>
</evidence>
<keyword evidence="3 8" id="KW-0808">Transferase</keyword>
<evidence type="ECO:0000256" key="6">
    <source>
        <dbReference type="ARBA" id="ARBA00023136"/>
    </source>
</evidence>
<dbReference type="PANTHER" id="PTHR30589">
    <property type="entry name" value="PROLIPOPROTEIN DIACYLGLYCERYL TRANSFERASE"/>
    <property type="match status" value="1"/>
</dbReference>
<organism evidence="8 9">
    <name type="scientific">Rhizobium alvei</name>
    <dbReference type="NCBI Taxonomy" id="1132659"/>
    <lineage>
        <taxon>Bacteria</taxon>
        <taxon>Pseudomonadati</taxon>
        <taxon>Pseudomonadota</taxon>
        <taxon>Alphaproteobacteria</taxon>
        <taxon>Hyphomicrobiales</taxon>
        <taxon>Rhizobiaceae</taxon>
        <taxon>Rhizobium/Agrobacterium group</taxon>
        <taxon>Rhizobium</taxon>
    </lineage>
</organism>
<feature type="transmembrane region" description="Helical" evidence="7">
    <location>
        <begin position="146"/>
        <end position="163"/>
    </location>
</feature>
<keyword evidence="5 7" id="KW-1133">Transmembrane helix</keyword>
<dbReference type="GO" id="GO:0016757">
    <property type="term" value="F:glycosyltransferase activity"/>
    <property type="evidence" value="ECO:0007669"/>
    <property type="project" value="UniProtKB-KW"/>
</dbReference>
<proteinExistence type="inferred from homology"/>
<dbReference type="RefSeq" id="WP_304376799.1">
    <property type="nucleotide sequence ID" value="NZ_JAUOZU010000008.1"/>
</dbReference>
<reference evidence="8" key="2">
    <citation type="submission" date="2023-07" db="EMBL/GenBank/DDBJ databases">
        <authorList>
            <person name="Shen H."/>
        </authorList>
    </citation>
    <scope>NUCLEOTIDE SEQUENCE</scope>
    <source>
        <strain evidence="8">TNR-22</strain>
    </source>
</reference>
<evidence type="ECO:0000256" key="3">
    <source>
        <dbReference type="ARBA" id="ARBA00022679"/>
    </source>
</evidence>
<sequence>MLLHLIFDVLAWLTSLATILILRRTWFPVSPVSEKLRFGYLGAVLFGAATGAWLFGTLNLWVSGIHEFGRSIEGALAGAILSIELYKRSYGISARTGAIYALPVALGIAVGRIGCLLSGLEDNTYGIPTGANWGWDFGDGINRHPVALYESVAMFAFALIYAHRIRQGSDYWRQNGFYLLVCFYGFERFLLEFLKPYGALMAGLGVFQYLSILLLAYGVAMIASNPWKQSRSAESIGR</sequence>
<dbReference type="EMBL" id="JAUOZU010000008">
    <property type="protein sequence ID" value="MDO6964874.1"/>
    <property type="molecule type" value="Genomic_DNA"/>
</dbReference>
<accession>A0ABT8YML4</accession>
<feature type="transmembrane region" description="Helical" evidence="7">
    <location>
        <begin position="6"/>
        <end position="26"/>
    </location>
</feature>
<evidence type="ECO:0000256" key="2">
    <source>
        <dbReference type="ARBA" id="ARBA00022475"/>
    </source>
</evidence>
<protein>
    <submittedName>
        <fullName evidence="8">Prolipoprotein diacylglyceryl transferase</fullName>
        <ecNumber evidence="8">2.4.99.-</ecNumber>
    </submittedName>
</protein>
<reference evidence="8" key="1">
    <citation type="journal article" date="2015" name="Int. J. Syst. Evol. Microbiol.">
        <title>Rhizobium alvei sp. nov., isolated from a freshwater river.</title>
        <authorList>
            <person name="Sheu S.Y."/>
            <person name="Huang H.W."/>
            <person name="Young C.C."/>
            <person name="Chen W.M."/>
        </authorList>
    </citation>
    <scope>NUCLEOTIDE SEQUENCE</scope>
    <source>
        <strain evidence="8">TNR-22</strain>
    </source>
</reference>
<feature type="transmembrane region" description="Helical" evidence="7">
    <location>
        <begin position="175"/>
        <end position="191"/>
    </location>
</feature>
<dbReference type="EC" id="2.4.99.-" evidence="8"/>
<keyword evidence="6 7" id="KW-0472">Membrane</keyword>
<dbReference type="InterPro" id="IPR001640">
    <property type="entry name" value="Lgt"/>
</dbReference>
<name>A0ABT8YML4_9HYPH</name>
<dbReference type="PANTHER" id="PTHR30589:SF0">
    <property type="entry name" value="PHOSPHATIDYLGLYCEROL--PROLIPOPROTEIN DIACYLGLYCERYL TRANSFERASE"/>
    <property type="match status" value="1"/>
</dbReference>
<evidence type="ECO:0000256" key="4">
    <source>
        <dbReference type="ARBA" id="ARBA00022692"/>
    </source>
</evidence>
<keyword evidence="4 7" id="KW-0812">Transmembrane</keyword>
<evidence type="ECO:0000256" key="5">
    <source>
        <dbReference type="ARBA" id="ARBA00022989"/>
    </source>
</evidence>
<keyword evidence="9" id="KW-1185">Reference proteome</keyword>
<keyword evidence="8" id="KW-0328">Glycosyltransferase</keyword>
<evidence type="ECO:0000313" key="8">
    <source>
        <dbReference type="EMBL" id="MDO6964874.1"/>
    </source>
</evidence>
<feature type="transmembrane region" description="Helical" evidence="7">
    <location>
        <begin position="38"/>
        <end position="62"/>
    </location>
</feature>
<keyword evidence="2" id="KW-1003">Cell membrane</keyword>
<comment type="caution">
    <text evidence="8">The sequence shown here is derived from an EMBL/GenBank/DDBJ whole genome shotgun (WGS) entry which is preliminary data.</text>
</comment>
<evidence type="ECO:0000256" key="7">
    <source>
        <dbReference type="SAM" id="Phobius"/>
    </source>
</evidence>